<evidence type="ECO:0000256" key="3">
    <source>
        <dbReference type="ARBA" id="ARBA00010514"/>
    </source>
</evidence>
<dbReference type="SUPFAM" id="SSF81427">
    <property type="entry name" value="Mitochondrial cytochrome c oxidase subunit VIIc (aka VIIIa)"/>
    <property type="match status" value="1"/>
</dbReference>
<keyword evidence="4 7" id="KW-0999">Mitochondrion inner membrane</keyword>
<dbReference type="AlphaFoldDB" id="A0A6A4HM45"/>
<keyword evidence="9" id="KW-1185">Reference proteome</keyword>
<keyword evidence="6 7" id="KW-0472">Membrane</keyword>
<dbReference type="EMBL" id="ML769477">
    <property type="protein sequence ID" value="KAE9398800.1"/>
    <property type="molecule type" value="Genomic_DNA"/>
</dbReference>
<comment type="pathway">
    <text evidence="2 7">Energy metabolism; oxidative phosphorylation.</text>
</comment>
<protein>
    <recommendedName>
        <fullName evidence="7">Cytochrome c oxidase subunit 8, mitochondrial</fullName>
    </recommendedName>
    <alternativeName>
        <fullName evidence="7">Cytochrome c oxidase polypeptide VIII</fullName>
    </alternativeName>
</protein>
<organism evidence="8 9">
    <name type="scientific">Gymnopus androsaceus JB14</name>
    <dbReference type="NCBI Taxonomy" id="1447944"/>
    <lineage>
        <taxon>Eukaryota</taxon>
        <taxon>Fungi</taxon>
        <taxon>Dikarya</taxon>
        <taxon>Basidiomycota</taxon>
        <taxon>Agaricomycotina</taxon>
        <taxon>Agaricomycetes</taxon>
        <taxon>Agaricomycetidae</taxon>
        <taxon>Agaricales</taxon>
        <taxon>Marasmiineae</taxon>
        <taxon>Omphalotaceae</taxon>
        <taxon>Gymnopus</taxon>
    </lineage>
</organism>
<comment type="subcellular location">
    <subcellularLocation>
        <location evidence="1 7">Mitochondrion inner membrane</location>
        <topology evidence="1 7">Single-pass membrane protein</topology>
    </subcellularLocation>
</comment>
<dbReference type="Proteomes" id="UP000799118">
    <property type="component" value="Unassembled WGS sequence"/>
</dbReference>
<comment type="function">
    <text evidence="7">Component of the cytochrome c oxidase, the last enzyme in the mitochondrial electron transport chain which drives oxidative phosphorylation. The respiratory chain contains 3 multisubunit complexes succinate dehydrogenase (complex II, CII), ubiquinol-cytochrome c oxidoreductase (cytochrome b-c1 complex, complex III, CIII) and cytochrome c oxidase (complex IV, CIV), that cooperate to transfer electrons derived from NADH and succinate to molecular oxygen, creating an electrochemical gradient over the inner membrane that drives transmembrane transport and the ATP synthase. Cytochrome c oxidase is the component of the respiratory chain that catalyzes the reduction of oxygen to water. Electrons originating from reduced cytochrome c in the intermembrane space (IMS) are transferred via the dinuclear copper A center (CU(A)) of subunit 2 and heme A of subunit 1 to the active site in subunit 1, a binuclear center (BNC) formed by heme A3 and copper B (CU(B)). The BNC reduces molecular oxygen to 2 water molecules using 4 electrons from cytochrome c in the IMS and 4 protons from the mitochondrial matrix.</text>
</comment>
<dbReference type="GO" id="GO:0006123">
    <property type="term" value="P:mitochondrial electron transport, cytochrome c to oxygen"/>
    <property type="evidence" value="ECO:0007669"/>
    <property type="project" value="UniProtKB-UniRule"/>
</dbReference>
<comment type="subunit">
    <text evidence="7">Component of the cytochrome c oxidase (complex IV, CIV), a multisubunit enzyme composed of a catalytic core of 3 subunits and several supernumerary subunits. The complex exists as a monomer or a dimer and forms supercomplexes (SCs) in the inner mitochondrial membrane with ubiquinol-cytochrome c oxidoreductase (cytochrome b-c1 complex, complex III, CIII).</text>
</comment>
<keyword evidence="7" id="KW-0809">Transit peptide</keyword>
<dbReference type="GO" id="GO:0005743">
    <property type="term" value="C:mitochondrial inner membrane"/>
    <property type="evidence" value="ECO:0007669"/>
    <property type="project" value="UniProtKB-SubCell"/>
</dbReference>
<keyword evidence="5 7" id="KW-0496">Mitochondrion</keyword>
<accession>A0A6A4HM45</accession>
<evidence type="ECO:0000256" key="1">
    <source>
        <dbReference type="ARBA" id="ARBA00004434"/>
    </source>
</evidence>
<proteinExistence type="inferred from homology"/>
<evidence type="ECO:0000256" key="6">
    <source>
        <dbReference type="ARBA" id="ARBA00023136"/>
    </source>
</evidence>
<evidence type="ECO:0000256" key="4">
    <source>
        <dbReference type="ARBA" id="ARBA00022792"/>
    </source>
</evidence>
<dbReference type="InterPro" id="IPR004202">
    <property type="entry name" value="COX7C/Cox8"/>
</dbReference>
<evidence type="ECO:0000256" key="2">
    <source>
        <dbReference type="ARBA" id="ARBA00004673"/>
    </source>
</evidence>
<evidence type="ECO:0000313" key="8">
    <source>
        <dbReference type="EMBL" id="KAE9398800.1"/>
    </source>
</evidence>
<gene>
    <name evidence="8" type="ORF">BT96DRAFT_994504</name>
</gene>
<dbReference type="GO" id="GO:0045277">
    <property type="term" value="C:respiratory chain complex IV"/>
    <property type="evidence" value="ECO:0007669"/>
    <property type="project" value="UniProtKB-UniRule"/>
</dbReference>
<keyword evidence="7" id="KW-0812">Transmembrane</keyword>
<evidence type="ECO:0000256" key="7">
    <source>
        <dbReference type="RuleBase" id="RU368123"/>
    </source>
</evidence>
<dbReference type="InterPro" id="IPR036636">
    <property type="entry name" value="COX7C/Cox8_sf"/>
</dbReference>
<reference evidence="8" key="1">
    <citation type="journal article" date="2019" name="Environ. Microbiol.">
        <title>Fungal ecological strategies reflected in gene transcription - a case study of two litter decomposers.</title>
        <authorList>
            <person name="Barbi F."/>
            <person name="Kohler A."/>
            <person name="Barry K."/>
            <person name="Baskaran P."/>
            <person name="Daum C."/>
            <person name="Fauchery L."/>
            <person name="Ihrmark K."/>
            <person name="Kuo A."/>
            <person name="LaButti K."/>
            <person name="Lipzen A."/>
            <person name="Morin E."/>
            <person name="Grigoriev I.V."/>
            <person name="Henrissat B."/>
            <person name="Lindahl B."/>
            <person name="Martin F."/>
        </authorList>
    </citation>
    <scope>NUCLEOTIDE SEQUENCE</scope>
    <source>
        <strain evidence="8">JB14</strain>
    </source>
</reference>
<dbReference type="Pfam" id="PF02935">
    <property type="entry name" value="COX7C"/>
    <property type="match status" value="1"/>
</dbReference>
<name>A0A6A4HM45_9AGAR</name>
<feature type="transmembrane region" description="Helical" evidence="7">
    <location>
        <begin position="64"/>
        <end position="84"/>
    </location>
</feature>
<evidence type="ECO:0000313" key="9">
    <source>
        <dbReference type="Proteomes" id="UP000799118"/>
    </source>
</evidence>
<evidence type="ECO:0000256" key="5">
    <source>
        <dbReference type="ARBA" id="ARBA00023128"/>
    </source>
</evidence>
<comment type="similarity">
    <text evidence="3 7">Belongs to the cytochrome c oxidase VIIc family.</text>
</comment>
<dbReference type="OrthoDB" id="9974841at2759"/>
<sequence length="92" mass="10295">MSSAALRARVSSSIIRPSTSRYLSRPQGARLINSFGTPVNVTPLTETSHLPFDFTNKRAFTYKFIAYLGFGFALPWVAIGWIWYRPGGLKNP</sequence>
<dbReference type="UniPathway" id="UPA00705"/>
<dbReference type="Gene3D" id="4.10.49.10">
    <property type="entry name" value="Cytochrome c oxidase subunit VIIc"/>
    <property type="match status" value="1"/>
</dbReference>
<keyword evidence="7" id="KW-1133">Transmembrane helix</keyword>